<protein>
    <submittedName>
        <fullName evidence="1">Uncharacterized protein</fullName>
    </submittedName>
</protein>
<dbReference type="Proteomes" id="UP001225906">
    <property type="component" value="Unassembled WGS sequence"/>
</dbReference>
<gene>
    <name evidence="1" type="ORF">Q9291_00005</name>
</gene>
<dbReference type="RefSeq" id="WP_306387864.1">
    <property type="nucleotide sequence ID" value="NZ_JAVCAP010000001.1"/>
</dbReference>
<reference evidence="2" key="1">
    <citation type="journal article" date="2019" name="Int. J. Syst. Evol. Microbiol.">
        <title>The Global Catalogue of Microorganisms (GCM) 10K type strain sequencing project: providing services to taxonomists for standard genome sequencing and annotation.</title>
        <authorList>
            <consortium name="The Broad Institute Genomics Platform"/>
            <consortium name="The Broad Institute Genome Sequencing Center for Infectious Disease"/>
            <person name="Wu L."/>
            <person name="Ma J."/>
        </authorList>
    </citation>
    <scope>NUCLEOTIDE SEQUENCE [LARGE SCALE GENOMIC DNA]</scope>
    <source>
        <strain evidence="2">VKM B-3159</strain>
    </source>
</reference>
<organism evidence="1 2">
    <name type="scientific">Methylophilus aquaticus</name>
    <dbReference type="NCBI Taxonomy" id="1971610"/>
    <lineage>
        <taxon>Bacteria</taxon>
        <taxon>Pseudomonadati</taxon>
        <taxon>Pseudomonadota</taxon>
        <taxon>Betaproteobacteria</taxon>
        <taxon>Nitrosomonadales</taxon>
        <taxon>Methylophilaceae</taxon>
        <taxon>Methylophilus</taxon>
    </lineage>
</organism>
<accession>A0ABT9JNP5</accession>
<keyword evidence="2" id="KW-1185">Reference proteome</keyword>
<proteinExistence type="predicted"/>
<evidence type="ECO:0000313" key="2">
    <source>
        <dbReference type="Proteomes" id="UP001225906"/>
    </source>
</evidence>
<feature type="non-terminal residue" evidence="1">
    <location>
        <position position="1"/>
    </location>
</feature>
<sequence length="230" mass="25762">AWVLRVRFIAFFLCFLPPIGCKVKQEYHLKHCPVFRVHLCALAGGSEIAPARYQFAIQANNLGSAEKGAVCVFETLDKVSPDEQQNIAIYEEVTGSQKDMTVQEYTHSTFQQIHSRLENAQSKVSLLAPDIDKLKLALQRDKDNKPPSSDDETAAQEFIDKKINEEIERQKGSNNFMAKVTSWKQTAKIKVAGATYTQDEVNQKNKDGDIALQNIKAKFDVCIQSVANAI</sequence>
<dbReference type="EMBL" id="JAVCAP010000001">
    <property type="protein sequence ID" value="MDP8566217.1"/>
    <property type="molecule type" value="Genomic_DNA"/>
</dbReference>
<name>A0ABT9JNP5_9PROT</name>
<evidence type="ECO:0000313" key="1">
    <source>
        <dbReference type="EMBL" id="MDP8566217.1"/>
    </source>
</evidence>
<comment type="caution">
    <text evidence="1">The sequence shown here is derived from an EMBL/GenBank/DDBJ whole genome shotgun (WGS) entry which is preliminary data.</text>
</comment>